<name>A1ZRA3_MICM2</name>
<keyword evidence="1" id="KW-0444">Lipid biosynthesis</keyword>
<accession>A1ZRA3</accession>
<reference evidence="4 5" key="1">
    <citation type="submission" date="2007-01" db="EMBL/GenBank/DDBJ databases">
        <authorList>
            <person name="Haygood M."/>
            <person name="Podell S."/>
            <person name="Anderson C."/>
            <person name="Hopkinson B."/>
            <person name="Roe K."/>
            <person name="Barbeau K."/>
            <person name="Gaasterland T."/>
            <person name="Ferriera S."/>
            <person name="Johnson J."/>
            <person name="Kravitz S."/>
            <person name="Beeson K."/>
            <person name="Sutton G."/>
            <person name="Rogers Y.-H."/>
            <person name="Friedman R."/>
            <person name="Frazier M."/>
            <person name="Venter J.C."/>
        </authorList>
    </citation>
    <scope>NUCLEOTIDE SEQUENCE [LARGE SCALE GENOMIC DNA]</scope>
    <source>
        <strain evidence="4 5">ATCC 23134</strain>
    </source>
</reference>
<dbReference type="PANTHER" id="PTHR38764">
    <property type="entry name" value="ACYL CARRIER PROTEIN PHOSPHODIESTERASE"/>
    <property type="match status" value="1"/>
</dbReference>
<dbReference type="EMBL" id="AAWS01000027">
    <property type="protein sequence ID" value="EAY26993.1"/>
    <property type="molecule type" value="Genomic_DNA"/>
</dbReference>
<dbReference type="GO" id="GO:0006633">
    <property type="term" value="P:fatty acid biosynthetic process"/>
    <property type="evidence" value="ECO:0007669"/>
    <property type="project" value="InterPro"/>
</dbReference>
<dbReference type="Proteomes" id="UP000004095">
    <property type="component" value="Unassembled WGS sequence"/>
</dbReference>
<gene>
    <name evidence="4" type="ORF">M23134_04673</name>
</gene>
<dbReference type="Pfam" id="PF04336">
    <property type="entry name" value="ACP_PD"/>
    <property type="match status" value="1"/>
</dbReference>
<dbReference type="AlphaFoldDB" id="A1ZRA3"/>
<dbReference type="InterPro" id="IPR007431">
    <property type="entry name" value="ACP_PD"/>
</dbReference>
<proteinExistence type="predicted"/>
<evidence type="ECO:0000256" key="1">
    <source>
        <dbReference type="ARBA" id="ARBA00022516"/>
    </source>
</evidence>
<sequence>MPPKVQELLPHMIKQNWLAGYANLENIGRALTRVSERISMRTQYDSKIELAIKNLETGYREFENDFNVFFPDMIVYINAFLSKIHTEV</sequence>
<dbReference type="PANTHER" id="PTHR38764:SF1">
    <property type="entry name" value="ACYL CARRIER PROTEIN PHOSPHODIESTERASE"/>
    <property type="match status" value="1"/>
</dbReference>
<evidence type="ECO:0000313" key="4">
    <source>
        <dbReference type="EMBL" id="EAY26993.1"/>
    </source>
</evidence>
<protein>
    <submittedName>
        <fullName evidence="4">Uncharacterized protein</fullName>
    </submittedName>
</protein>
<keyword evidence="2" id="KW-0378">Hydrolase</keyword>
<dbReference type="eggNOG" id="COG3124">
    <property type="taxonomic scope" value="Bacteria"/>
</dbReference>
<evidence type="ECO:0000256" key="2">
    <source>
        <dbReference type="ARBA" id="ARBA00022801"/>
    </source>
</evidence>
<keyword evidence="5" id="KW-1185">Reference proteome</keyword>
<organism evidence="4 5">
    <name type="scientific">Microscilla marina ATCC 23134</name>
    <dbReference type="NCBI Taxonomy" id="313606"/>
    <lineage>
        <taxon>Bacteria</taxon>
        <taxon>Pseudomonadati</taxon>
        <taxon>Bacteroidota</taxon>
        <taxon>Cytophagia</taxon>
        <taxon>Cytophagales</taxon>
        <taxon>Microscillaceae</taxon>
        <taxon>Microscilla</taxon>
    </lineage>
</organism>
<dbReference type="GO" id="GO:0008770">
    <property type="term" value="F:[acyl-carrier-protein] phosphodiesterase activity"/>
    <property type="evidence" value="ECO:0007669"/>
    <property type="project" value="InterPro"/>
</dbReference>
<comment type="caution">
    <text evidence="4">The sequence shown here is derived from an EMBL/GenBank/DDBJ whole genome shotgun (WGS) entry which is preliminary data.</text>
</comment>
<keyword evidence="3" id="KW-0443">Lipid metabolism</keyword>
<evidence type="ECO:0000313" key="5">
    <source>
        <dbReference type="Proteomes" id="UP000004095"/>
    </source>
</evidence>
<evidence type="ECO:0000256" key="3">
    <source>
        <dbReference type="ARBA" id="ARBA00023098"/>
    </source>
</evidence>